<comment type="caution">
    <text evidence="1">The sequence shown here is derived from an EMBL/GenBank/DDBJ whole genome shotgun (WGS) entry which is preliminary data.</text>
</comment>
<organism evidence="1 2">
    <name type="scientific">Sedimentitalea xiamensis</name>
    <dbReference type="NCBI Taxonomy" id="3050037"/>
    <lineage>
        <taxon>Bacteria</taxon>
        <taxon>Pseudomonadati</taxon>
        <taxon>Pseudomonadota</taxon>
        <taxon>Alphaproteobacteria</taxon>
        <taxon>Rhodobacterales</taxon>
        <taxon>Paracoccaceae</taxon>
        <taxon>Sedimentitalea</taxon>
    </lineage>
</organism>
<sequence length="92" mass="10355">MPVDRKSRYVKSPRVSWPRRDGSLVELIGQTPRPDRESVFSTTATDSDRLDSLAARYYRDPAKLWKIADASDQIDPFDVVEPGAPIAIPPDK</sequence>
<dbReference type="Proteomes" id="UP001227126">
    <property type="component" value="Unassembled WGS sequence"/>
</dbReference>
<dbReference type="RefSeq" id="WP_284485485.1">
    <property type="nucleotide sequence ID" value="NZ_JASNJE010000010.1"/>
</dbReference>
<evidence type="ECO:0008006" key="3">
    <source>
        <dbReference type="Google" id="ProtNLM"/>
    </source>
</evidence>
<gene>
    <name evidence="1" type="ORF">QO034_10510</name>
</gene>
<evidence type="ECO:0000313" key="2">
    <source>
        <dbReference type="Proteomes" id="UP001227126"/>
    </source>
</evidence>
<protein>
    <recommendedName>
        <fullName evidence="3">LysM domain-containing protein</fullName>
    </recommendedName>
</protein>
<name>A0ABT7FFF4_9RHOB</name>
<keyword evidence="2" id="KW-1185">Reference proteome</keyword>
<dbReference type="EMBL" id="JASNJE010000010">
    <property type="protein sequence ID" value="MDK3073544.1"/>
    <property type="molecule type" value="Genomic_DNA"/>
</dbReference>
<proteinExistence type="predicted"/>
<reference evidence="1 2" key="1">
    <citation type="submission" date="2023-05" db="EMBL/GenBank/DDBJ databases">
        <title>Sedimentitalea sp. nov. JM2-8.</title>
        <authorList>
            <person name="Huang J."/>
        </authorList>
    </citation>
    <scope>NUCLEOTIDE SEQUENCE [LARGE SCALE GENOMIC DNA]</scope>
    <source>
        <strain evidence="1 2">JM2-8</strain>
    </source>
</reference>
<evidence type="ECO:0000313" key="1">
    <source>
        <dbReference type="EMBL" id="MDK3073544.1"/>
    </source>
</evidence>
<accession>A0ABT7FFF4</accession>